<protein>
    <recommendedName>
        <fullName evidence="2">Cobalamin-independent methionine synthase MetE C-terminal/archaeal domain-containing protein</fullName>
    </recommendedName>
</protein>
<evidence type="ECO:0008006" key="2">
    <source>
        <dbReference type="Google" id="ProtNLM"/>
    </source>
</evidence>
<accession>A0A381PZ30</accession>
<proteinExistence type="predicted"/>
<dbReference type="AlphaFoldDB" id="A0A381PZ30"/>
<dbReference type="InterPro" id="IPR038071">
    <property type="entry name" value="UROD/MetE-like_sf"/>
</dbReference>
<evidence type="ECO:0000313" key="1">
    <source>
        <dbReference type="EMBL" id="SUZ71207.1"/>
    </source>
</evidence>
<organism evidence="1">
    <name type="scientific">marine metagenome</name>
    <dbReference type="NCBI Taxonomy" id="408172"/>
    <lineage>
        <taxon>unclassified sequences</taxon>
        <taxon>metagenomes</taxon>
        <taxon>ecological metagenomes</taxon>
    </lineage>
</organism>
<gene>
    <name evidence="1" type="ORF">METZ01_LOCUS24061</name>
</gene>
<sequence>MAEVIGAHLVGSAPVGDPDQLFQLVNRHLSDHLRRVPDGEVGERDTWIRWQYARLAQCPQLVAQTPDSSYLGRELQQFVVVDDAQSFDLVDLGYADAALASWDLFERAREAGTIAPHQRFMVGLPSPLSVTTMYVAPASRPAVFEAWTVAMENEVSRILANIPNDSLAIQWEVVIEFGILEGIWTYLDSGDSGPIAQPGIAAHLLHLGGLIPNHVELGYHFCYGDAGHQHFTEPSDAGHLAWAARTVLEGLNRPVQWIHLPVPRTRDDVEYFEPLGEILIPDITELYLGLVHETGGEEGTRRRIDGASQVVPRFGVATECGLGRRQFETLGALFEQHVAVSSPVL</sequence>
<reference evidence="1" key="1">
    <citation type="submission" date="2018-05" db="EMBL/GenBank/DDBJ databases">
        <authorList>
            <person name="Lanie J.A."/>
            <person name="Ng W.-L."/>
            <person name="Kazmierczak K.M."/>
            <person name="Andrzejewski T.M."/>
            <person name="Davidsen T.M."/>
            <person name="Wayne K.J."/>
            <person name="Tettelin H."/>
            <person name="Glass J.I."/>
            <person name="Rusch D."/>
            <person name="Podicherti R."/>
            <person name="Tsui H.-C.T."/>
            <person name="Winkler M.E."/>
        </authorList>
    </citation>
    <scope>NUCLEOTIDE SEQUENCE</scope>
</reference>
<name>A0A381PZ30_9ZZZZ</name>
<dbReference type="Gene3D" id="3.20.20.210">
    <property type="match status" value="1"/>
</dbReference>
<dbReference type="SUPFAM" id="SSF51726">
    <property type="entry name" value="UROD/MetE-like"/>
    <property type="match status" value="1"/>
</dbReference>
<dbReference type="EMBL" id="UINC01001115">
    <property type="protein sequence ID" value="SUZ71207.1"/>
    <property type="molecule type" value="Genomic_DNA"/>
</dbReference>